<reference evidence="3" key="1">
    <citation type="journal article" date="2017" name="Appl. Environ. Microbiol.">
        <title>Molecular characterization of an Endozoicomonas-like organism causing infection in king scallop Pecten maximus L.</title>
        <authorList>
            <person name="Cano I."/>
            <person name="van Aerle R."/>
            <person name="Ross S."/>
            <person name="Verner-Jeffreys D.W."/>
            <person name="Paley R.K."/>
            <person name="Rimmer G."/>
            <person name="Ryder D."/>
            <person name="Hooper P."/>
            <person name="Stone D."/>
            <person name="Feist S.W."/>
        </authorList>
    </citation>
    <scope>NUCLEOTIDE SEQUENCE</scope>
</reference>
<organism evidence="3">
    <name type="scientific">invertebrate metagenome</name>
    <dbReference type="NCBI Taxonomy" id="1711999"/>
    <lineage>
        <taxon>unclassified sequences</taxon>
        <taxon>metagenomes</taxon>
        <taxon>organismal metagenomes</taxon>
    </lineage>
</organism>
<dbReference type="AlphaFoldDB" id="A0A2H9TBU9"/>
<dbReference type="Gene3D" id="3.10.129.10">
    <property type="entry name" value="Hotdog Thioesterase"/>
    <property type="match status" value="1"/>
</dbReference>
<dbReference type="PANTHER" id="PTHR43437:SF3">
    <property type="entry name" value="HYDROXYACYL-THIOESTER DEHYDRATASE TYPE 2, MITOCHONDRIAL"/>
    <property type="match status" value="1"/>
</dbReference>
<dbReference type="SUPFAM" id="SSF54637">
    <property type="entry name" value="Thioesterase/thiol ester dehydrase-isomerase"/>
    <property type="match status" value="1"/>
</dbReference>
<dbReference type="EMBL" id="NSIT01000012">
    <property type="protein sequence ID" value="PJE80598.1"/>
    <property type="molecule type" value="Genomic_DNA"/>
</dbReference>
<protein>
    <submittedName>
        <fullName evidence="3">(R)-specific enoyl-CoA hydratase</fullName>
        <ecNumber evidence="3">4.2.1.119</ecNumber>
    </submittedName>
</protein>
<dbReference type="InterPro" id="IPR050965">
    <property type="entry name" value="UPF0336/Enoyl-CoA_hydratase"/>
</dbReference>
<evidence type="ECO:0000313" key="3">
    <source>
        <dbReference type="EMBL" id="PJE80598.1"/>
    </source>
</evidence>
<dbReference type="FunFam" id="3.10.129.10:FF:000042">
    <property type="entry name" value="MaoC domain protein dehydratase"/>
    <property type="match status" value="1"/>
</dbReference>
<name>A0A2H9TBU9_9ZZZZ</name>
<comment type="caution">
    <text evidence="3">The sequence shown here is derived from an EMBL/GenBank/DDBJ whole genome shotgun (WGS) entry which is preliminary data.</text>
</comment>
<dbReference type="GO" id="GO:0004312">
    <property type="term" value="F:fatty acid synthase activity"/>
    <property type="evidence" value="ECO:0007669"/>
    <property type="project" value="InterPro"/>
</dbReference>
<proteinExistence type="predicted"/>
<keyword evidence="1 3" id="KW-0456">Lyase</keyword>
<dbReference type="GO" id="GO:0006633">
    <property type="term" value="P:fatty acid biosynthetic process"/>
    <property type="evidence" value="ECO:0007669"/>
    <property type="project" value="InterPro"/>
</dbReference>
<dbReference type="CDD" id="cd03449">
    <property type="entry name" value="R_hydratase"/>
    <property type="match status" value="1"/>
</dbReference>
<dbReference type="InterPro" id="IPR003965">
    <property type="entry name" value="Fatty_acid_synthase"/>
</dbReference>
<dbReference type="GO" id="GO:0018812">
    <property type="term" value="F:3-hydroxyacyl-CoA dehydratase activity"/>
    <property type="evidence" value="ECO:0007669"/>
    <property type="project" value="UniProtKB-EC"/>
</dbReference>
<sequence length="158" mass="17466">MRTLKNIPFDELAIGTKGELTRTLHEEDLLLFARMSGDTNPIHLDNEFAKTTPYQERIAHGMWTASLISCALATKMPGPGGIYIGQQLKFMRPVKLGDTVTVKLEVSAKNEKLKRATISTTVVNQLGKIVVKGSAEVKPSQETLNINEFPLPEIDFIS</sequence>
<gene>
    <name evidence="3" type="primary">phaJ</name>
    <name evidence="3" type="ORF">CI610_00420</name>
</gene>
<accession>A0A2H9TBU9</accession>
<dbReference type="PRINTS" id="PR01483">
    <property type="entry name" value="FASYNTHASE"/>
</dbReference>
<evidence type="ECO:0000259" key="2">
    <source>
        <dbReference type="Pfam" id="PF01575"/>
    </source>
</evidence>
<feature type="domain" description="MaoC-like" evidence="2">
    <location>
        <begin position="18"/>
        <end position="121"/>
    </location>
</feature>
<evidence type="ECO:0000256" key="1">
    <source>
        <dbReference type="ARBA" id="ARBA00023239"/>
    </source>
</evidence>
<dbReference type="Pfam" id="PF01575">
    <property type="entry name" value="MaoC_dehydratas"/>
    <property type="match status" value="1"/>
</dbReference>
<dbReference type="GO" id="GO:0005835">
    <property type="term" value="C:fatty acid synthase complex"/>
    <property type="evidence" value="ECO:0007669"/>
    <property type="project" value="InterPro"/>
</dbReference>
<dbReference type="PANTHER" id="PTHR43437">
    <property type="entry name" value="HYDROXYACYL-THIOESTER DEHYDRATASE TYPE 2, MITOCHONDRIAL-RELATED"/>
    <property type="match status" value="1"/>
</dbReference>
<dbReference type="EC" id="4.2.1.119" evidence="3"/>
<dbReference type="InterPro" id="IPR002539">
    <property type="entry name" value="MaoC-like_dom"/>
</dbReference>
<dbReference type="GO" id="GO:0019171">
    <property type="term" value="F:(3R)-hydroxyacyl-[acyl-carrier-protein] dehydratase activity"/>
    <property type="evidence" value="ECO:0007669"/>
    <property type="project" value="TreeGrafter"/>
</dbReference>
<dbReference type="InterPro" id="IPR029069">
    <property type="entry name" value="HotDog_dom_sf"/>
</dbReference>